<accession>A0A0F3IM07</accession>
<proteinExistence type="predicted"/>
<dbReference type="AlphaFoldDB" id="A0A0F3IM07"/>
<comment type="caution">
    <text evidence="1">The sequence shown here is derived from an EMBL/GenBank/DDBJ whole genome shotgun (WGS) entry which is preliminary data.</text>
</comment>
<evidence type="ECO:0000313" key="1">
    <source>
        <dbReference type="EMBL" id="KJV07697.1"/>
    </source>
</evidence>
<reference evidence="1 2" key="2">
    <citation type="journal article" date="2016" name="Microb. Ecol.">
        <title>Genome Characteristics of a Novel Type I Methanotroph (Sn10-6) Isolated from a Flooded Indian Rice Field.</title>
        <authorList>
            <person name="Rahalkar M.C."/>
            <person name="Pandit P.S."/>
            <person name="Dhakephalkar P.K."/>
            <person name="Pore S."/>
            <person name="Arora P."/>
            <person name="Kapse N."/>
        </authorList>
    </citation>
    <scope>NUCLEOTIDE SEQUENCE [LARGE SCALE GENOMIC DNA]</scope>
    <source>
        <strain evidence="1 2">Sn10-6</strain>
    </source>
</reference>
<name>A0A0F3IM07_9GAMM</name>
<dbReference type="OrthoDB" id="7593532at2"/>
<dbReference type="EMBL" id="LAJX01000021">
    <property type="protein sequence ID" value="KJV07697.1"/>
    <property type="molecule type" value="Genomic_DNA"/>
</dbReference>
<sequence length="526" mass="58691">MTSIQPLIVNAKKTIFSLAHSIEKNSVLTIFASPNRQSINIELLAALGCERCTVWSAEHINFLLIDGLSQADLKLIRAEYPIAFIQSLNSSIAGFPDDDLLQQLPHYRFKVFCSFSAERLIINRLNNYSLISRKEFLLSDYARLASYPALDSQSPRSSYHSTQSPVTTLFILDLIQDFEILRALILRAALPYSPLKPVVAISNRIIKHGSYLLKEIMNVLETFNISWFTPSGPVDIANALSGKQSALITASESNAAAHALSHKTCLIAPPGTIKITIQHGYECIGLRHHRSHDYAFRVNPVRFASDYILTWADEDQLPNLHPMERHKCIPVGVVKQFAEDVSVQLESGDFKNDSQSQKDHCVYDMLVAENLHSVRFSHPSKYQRLLNFINDANVSEQVKLTIRSHPAARTLELKPETKDKYRFLSGALSFDRVALYDALISPPSTILLDAAMAGVPAFVWSDNSLTGDAVNYDGLLSVADFADLQQVFASSLAHQQVSNFAWALRNTKALNGTPKAWNTILRLLNV</sequence>
<organism evidence="1 2">
    <name type="scientific">Methylocucumis oryzae</name>
    <dbReference type="NCBI Taxonomy" id="1632867"/>
    <lineage>
        <taxon>Bacteria</taxon>
        <taxon>Pseudomonadati</taxon>
        <taxon>Pseudomonadota</taxon>
        <taxon>Gammaproteobacteria</taxon>
        <taxon>Methylococcales</taxon>
        <taxon>Methylococcaceae</taxon>
        <taxon>Methylocucumis</taxon>
    </lineage>
</organism>
<reference evidence="2" key="1">
    <citation type="submission" date="2015-03" db="EMBL/GenBank/DDBJ databases">
        <title>Draft genome sequence of a novel methanotroph (Sn10-6) isolated from flooded ricefield rhizosphere in India.</title>
        <authorList>
            <person name="Pandit P.S."/>
            <person name="Pore S.D."/>
            <person name="Arora P."/>
            <person name="Kapse N.G."/>
            <person name="Dhakephalkar P.K."/>
            <person name="Rahalkar M.C."/>
        </authorList>
    </citation>
    <scope>NUCLEOTIDE SEQUENCE [LARGE SCALE GENOMIC DNA]</scope>
    <source>
        <strain evidence="2">Sn10-6</strain>
    </source>
</reference>
<dbReference type="Proteomes" id="UP000033684">
    <property type="component" value="Unassembled WGS sequence"/>
</dbReference>
<gene>
    <name evidence="1" type="ORF">VZ94_02870</name>
</gene>
<keyword evidence="2" id="KW-1185">Reference proteome</keyword>
<protein>
    <submittedName>
        <fullName evidence="1">Uncharacterized protein</fullName>
    </submittedName>
</protein>
<evidence type="ECO:0000313" key="2">
    <source>
        <dbReference type="Proteomes" id="UP000033684"/>
    </source>
</evidence>
<dbReference type="RefSeq" id="WP_045778089.1">
    <property type="nucleotide sequence ID" value="NZ_LAJX01000021.1"/>
</dbReference>